<dbReference type="EMBL" id="GBRH01159807">
    <property type="protein sequence ID" value="JAE38089.1"/>
    <property type="molecule type" value="Transcribed_RNA"/>
</dbReference>
<evidence type="ECO:0000313" key="2">
    <source>
        <dbReference type="EMBL" id="JAE38089.1"/>
    </source>
</evidence>
<sequence>MDAKVGRPSRPGTILHSVLTSADFGSSSLSLISTTIPPSFVSSGRGFTSILENKASEFMFFRACFPAPMLKMWPGRSCWGSSRSMIASWVFPSTMFPSLSWNWYSTLVISPSTTSHTTSLVLRFPKFTTWAHTKPSLWYHFWTWSLIFCSILALTFSCFFIIPSTSPRTFSGNMHGLAPRTRCW</sequence>
<reference evidence="2" key="2">
    <citation type="journal article" date="2015" name="Data Brief">
        <title>Shoot transcriptome of the giant reed, Arundo donax.</title>
        <authorList>
            <person name="Barrero R.A."/>
            <person name="Guerrero F.D."/>
            <person name="Moolhuijzen P."/>
            <person name="Goolsby J.A."/>
            <person name="Tidwell J."/>
            <person name="Bellgard S.E."/>
            <person name="Bellgard M.I."/>
        </authorList>
    </citation>
    <scope>NUCLEOTIDE SEQUENCE</scope>
    <source>
        <tissue evidence="2">Shoot tissue taken approximately 20 cm above the soil surface</tissue>
    </source>
</reference>
<keyword evidence="1" id="KW-0812">Transmembrane</keyword>
<proteinExistence type="predicted"/>
<accession>A0A0A9HQK6</accession>
<dbReference type="AlphaFoldDB" id="A0A0A9HQK6"/>
<protein>
    <submittedName>
        <fullName evidence="2">Uncharacterized protein</fullName>
    </submittedName>
</protein>
<keyword evidence="1" id="KW-1133">Transmembrane helix</keyword>
<feature type="transmembrane region" description="Helical" evidence="1">
    <location>
        <begin position="141"/>
        <end position="162"/>
    </location>
</feature>
<evidence type="ECO:0000256" key="1">
    <source>
        <dbReference type="SAM" id="Phobius"/>
    </source>
</evidence>
<name>A0A0A9HQK6_ARUDO</name>
<organism evidence="2">
    <name type="scientific">Arundo donax</name>
    <name type="common">Giant reed</name>
    <name type="synonym">Donax arundinaceus</name>
    <dbReference type="NCBI Taxonomy" id="35708"/>
    <lineage>
        <taxon>Eukaryota</taxon>
        <taxon>Viridiplantae</taxon>
        <taxon>Streptophyta</taxon>
        <taxon>Embryophyta</taxon>
        <taxon>Tracheophyta</taxon>
        <taxon>Spermatophyta</taxon>
        <taxon>Magnoliopsida</taxon>
        <taxon>Liliopsida</taxon>
        <taxon>Poales</taxon>
        <taxon>Poaceae</taxon>
        <taxon>PACMAD clade</taxon>
        <taxon>Arundinoideae</taxon>
        <taxon>Arundineae</taxon>
        <taxon>Arundo</taxon>
    </lineage>
</organism>
<keyword evidence="1" id="KW-0472">Membrane</keyword>
<reference evidence="2" key="1">
    <citation type="submission" date="2014-09" db="EMBL/GenBank/DDBJ databases">
        <authorList>
            <person name="Magalhaes I.L.F."/>
            <person name="Oliveira U."/>
            <person name="Santos F.R."/>
            <person name="Vidigal T.H.D.A."/>
            <person name="Brescovit A.D."/>
            <person name="Santos A.J."/>
        </authorList>
    </citation>
    <scope>NUCLEOTIDE SEQUENCE</scope>
    <source>
        <tissue evidence="2">Shoot tissue taken approximately 20 cm above the soil surface</tissue>
    </source>
</reference>